<proteinExistence type="predicted"/>
<accession>A0AAE1KVG3</accession>
<sequence>MASEDLFTLFSLFTLSVEVEGEWSIVQTTIPTTTTPEAIVHASLPVPAFSRKGRGKGRDRGKKMVRMEPPSQAEEEEAMDDPDFFDEEGDEDDLLSQVVGTRH</sequence>
<evidence type="ECO:0000256" key="1">
    <source>
        <dbReference type="SAM" id="MobiDB-lite"/>
    </source>
</evidence>
<feature type="region of interest" description="Disordered" evidence="1">
    <location>
        <begin position="45"/>
        <end position="103"/>
    </location>
</feature>
<feature type="compositionally biased region" description="Acidic residues" evidence="1">
    <location>
        <begin position="73"/>
        <end position="94"/>
    </location>
</feature>
<evidence type="ECO:0000313" key="4">
    <source>
        <dbReference type="Proteomes" id="UP001286313"/>
    </source>
</evidence>
<protein>
    <submittedName>
        <fullName evidence="3">Uncharacterized protein</fullName>
    </submittedName>
</protein>
<feature type="chain" id="PRO_5042285019" evidence="2">
    <location>
        <begin position="22"/>
        <end position="103"/>
    </location>
</feature>
<reference evidence="3" key="1">
    <citation type="submission" date="2023-10" db="EMBL/GenBank/DDBJ databases">
        <title>Genome assemblies of two species of porcelain crab, Petrolisthes cinctipes and Petrolisthes manimaculis (Anomura: Porcellanidae).</title>
        <authorList>
            <person name="Angst P."/>
        </authorList>
    </citation>
    <scope>NUCLEOTIDE SEQUENCE</scope>
    <source>
        <strain evidence="3">PB745_01</strain>
        <tissue evidence="3">Gill</tissue>
    </source>
</reference>
<keyword evidence="2" id="KW-0732">Signal</keyword>
<organism evidence="3 4">
    <name type="scientific">Petrolisthes cinctipes</name>
    <name type="common">Flat porcelain crab</name>
    <dbReference type="NCBI Taxonomy" id="88211"/>
    <lineage>
        <taxon>Eukaryota</taxon>
        <taxon>Metazoa</taxon>
        <taxon>Ecdysozoa</taxon>
        <taxon>Arthropoda</taxon>
        <taxon>Crustacea</taxon>
        <taxon>Multicrustacea</taxon>
        <taxon>Malacostraca</taxon>
        <taxon>Eumalacostraca</taxon>
        <taxon>Eucarida</taxon>
        <taxon>Decapoda</taxon>
        <taxon>Pleocyemata</taxon>
        <taxon>Anomura</taxon>
        <taxon>Galatheoidea</taxon>
        <taxon>Porcellanidae</taxon>
        <taxon>Petrolisthes</taxon>
    </lineage>
</organism>
<feature type="compositionally biased region" description="Basic residues" evidence="1">
    <location>
        <begin position="51"/>
        <end position="64"/>
    </location>
</feature>
<dbReference type="EMBL" id="JAWQEG010000998">
    <property type="protein sequence ID" value="KAK3883315.1"/>
    <property type="molecule type" value="Genomic_DNA"/>
</dbReference>
<evidence type="ECO:0000313" key="3">
    <source>
        <dbReference type="EMBL" id="KAK3883315.1"/>
    </source>
</evidence>
<name>A0AAE1KVG3_PETCI</name>
<comment type="caution">
    <text evidence="3">The sequence shown here is derived from an EMBL/GenBank/DDBJ whole genome shotgun (WGS) entry which is preliminary data.</text>
</comment>
<feature type="signal peptide" evidence="2">
    <location>
        <begin position="1"/>
        <end position="21"/>
    </location>
</feature>
<keyword evidence="4" id="KW-1185">Reference proteome</keyword>
<dbReference type="AlphaFoldDB" id="A0AAE1KVG3"/>
<evidence type="ECO:0000256" key="2">
    <source>
        <dbReference type="SAM" id="SignalP"/>
    </source>
</evidence>
<gene>
    <name evidence="3" type="ORF">Pcinc_012351</name>
</gene>
<dbReference type="Proteomes" id="UP001286313">
    <property type="component" value="Unassembled WGS sequence"/>
</dbReference>